<comment type="caution">
    <text evidence="2">The sequence shown here is derived from an EMBL/GenBank/DDBJ whole genome shotgun (WGS) entry which is preliminary data.</text>
</comment>
<protein>
    <submittedName>
        <fullName evidence="2">Uncharacterized protein</fullName>
    </submittedName>
</protein>
<organism evidence="2 3">
    <name type="scientific">Stutzerimonas nitrititolerans</name>
    <dbReference type="NCBI Taxonomy" id="2482751"/>
    <lineage>
        <taxon>Bacteria</taxon>
        <taxon>Pseudomonadati</taxon>
        <taxon>Pseudomonadota</taxon>
        <taxon>Gammaproteobacteria</taxon>
        <taxon>Pseudomonadales</taxon>
        <taxon>Pseudomonadaceae</taxon>
        <taxon>Stutzerimonas</taxon>
    </lineage>
</organism>
<reference evidence="2" key="1">
    <citation type="submission" date="2022-06" db="EMBL/GenBank/DDBJ databases">
        <title>Detection of beta-lactamases in bacteria of animal origin.</title>
        <authorList>
            <person name="Mlynarcik P."/>
            <person name="Zdarska V."/>
            <person name="Chudobova H."/>
            <person name="Prochazkova P."/>
            <person name="Hricova K."/>
            <person name="Mezerova K."/>
            <person name="Bardon J."/>
            <person name="Dolejska M."/>
            <person name="Sukkar I."/>
            <person name="Kolar M."/>
        </authorList>
    </citation>
    <scope>NUCLEOTIDE SEQUENCE</scope>
    <source>
        <strain evidence="2">S 300-3</strain>
    </source>
</reference>
<sequence length="121" mass="13644">MQNYAYDRVNTLAAHEAARQEIARKMEEFEAEHGPVETLPILNHDKRVPFRLTCPEKKQALSESQAKTRSRTRNNSRNAQIRATNRERVLSLAGCTLGARAIANRTGLSITTVRSILKEAK</sequence>
<dbReference type="AlphaFoldDB" id="A0AA41WPC3"/>
<proteinExistence type="predicted"/>
<evidence type="ECO:0000313" key="3">
    <source>
        <dbReference type="Proteomes" id="UP001165292"/>
    </source>
</evidence>
<feature type="region of interest" description="Disordered" evidence="1">
    <location>
        <begin position="56"/>
        <end position="83"/>
    </location>
</feature>
<evidence type="ECO:0000313" key="2">
    <source>
        <dbReference type="EMBL" id="MCO7546135.1"/>
    </source>
</evidence>
<name>A0AA41WPC3_9GAMM</name>
<dbReference type="EMBL" id="JAMYBS010000020">
    <property type="protein sequence ID" value="MCO7546135.1"/>
    <property type="molecule type" value="Genomic_DNA"/>
</dbReference>
<gene>
    <name evidence="2" type="ORF">NJF43_15360</name>
</gene>
<dbReference type="Proteomes" id="UP001165292">
    <property type="component" value="Unassembled WGS sequence"/>
</dbReference>
<dbReference type="RefSeq" id="WP_253163899.1">
    <property type="nucleotide sequence ID" value="NZ_JAMYBS010000020.1"/>
</dbReference>
<evidence type="ECO:0000256" key="1">
    <source>
        <dbReference type="SAM" id="MobiDB-lite"/>
    </source>
</evidence>
<accession>A0AA41WPC3</accession>